<dbReference type="EMBL" id="CP108313">
    <property type="protein sequence ID" value="WTW72655.1"/>
    <property type="molecule type" value="Genomic_DNA"/>
</dbReference>
<dbReference type="AlphaFoldDB" id="A0AAU2VZX5"/>
<protein>
    <submittedName>
        <fullName evidence="2">Uncharacterized protein</fullName>
    </submittedName>
</protein>
<evidence type="ECO:0000256" key="1">
    <source>
        <dbReference type="SAM" id="MobiDB-lite"/>
    </source>
</evidence>
<proteinExistence type="predicted"/>
<feature type="region of interest" description="Disordered" evidence="1">
    <location>
        <begin position="1"/>
        <end position="61"/>
    </location>
</feature>
<gene>
    <name evidence="2" type="ORF">OG398_32605</name>
</gene>
<accession>A0AAU2VZX5</accession>
<reference evidence="2" key="1">
    <citation type="submission" date="2022-10" db="EMBL/GenBank/DDBJ databases">
        <title>The complete genomes of actinobacterial strains from the NBC collection.</title>
        <authorList>
            <person name="Joergensen T.S."/>
            <person name="Alvarez Arevalo M."/>
            <person name="Sterndorff E.B."/>
            <person name="Faurdal D."/>
            <person name="Vuksanovic O."/>
            <person name="Mourched A.-S."/>
            <person name="Charusanti P."/>
            <person name="Shaw S."/>
            <person name="Blin K."/>
            <person name="Weber T."/>
        </authorList>
    </citation>
    <scope>NUCLEOTIDE SEQUENCE</scope>
    <source>
        <strain evidence="2">NBC_00008</strain>
    </source>
</reference>
<feature type="compositionally biased region" description="Basic and acidic residues" evidence="1">
    <location>
        <begin position="35"/>
        <end position="47"/>
    </location>
</feature>
<name>A0AAU2VZX5_9ACTN</name>
<sequence length="61" mass="6752">MTRIVTKGTTRVQEPTAGGQSDGFDLNVSPHQRTKRDGSRTVRDCSRPKPPLVTSLTRSNR</sequence>
<organism evidence="2">
    <name type="scientific">Streptomyces sp. NBC_00008</name>
    <dbReference type="NCBI Taxonomy" id="2903610"/>
    <lineage>
        <taxon>Bacteria</taxon>
        <taxon>Bacillati</taxon>
        <taxon>Actinomycetota</taxon>
        <taxon>Actinomycetes</taxon>
        <taxon>Kitasatosporales</taxon>
        <taxon>Streptomycetaceae</taxon>
        <taxon>Streptomyces</taxon>
    </lineage>
</organism>
<evidence type="ECO:0000313" key="2">
    <source>
        <dbReference type="EMBL" id="WTW72655.1"/>
    </source>
</evidence>